<evidence type="ECO:0000256" key="7">
    <source>
        <dbReference type="ARBA" id="ARBA00022840"/>
    </source>
</evidence>
<keyword evidence="11" id="KW-1185">Reference proteome</keyword>
<evidence type="ECO:0000256" key="1">
    <source>
        <dbReference type="ARBA" id="ARBA00000085"/>
    </source>
</evidence>
<dbReference type="InterPro" id="IPR005467">
    <property type="entry name" value="His_kinase_dom"/>
</dbReference>
<feature type="domain" description="Histidine kinase" evidence="9">
    <location>
        <begin position="447"/>
        <end position="659"/>
    </location>
</feature>
<keyword evidence="4 10" id="KW-0808">Transferase</keyword>
<dbReference type="GO" id="GO:0000156">
    <property type="term" value="F:phosphorelay response regulator activity"/>
    <property type="evidence" value="ECO:0007669"/>
    <property type="project" value="TreeGrafter"/>
</dbReference>
<dbReference type="SMART" id="SM00062">
    <property type="entry name" value="PBPb"/>
    <property type="match status" value="1"/>
</dbReference>
<keyword evidence="8" id="KW-0902">Two-component regulatory system</keyword>
<keyword evidence="5" id="KW-0547">Nucleotide-binding</keyword>
<dbReference type="Gene3D" id="3.40.190.10">
    <property type="entry name" value="Periplasmic binding protein-like II"/>
    <property type="match status" value="2"/>
</dbReference>
<evidence type="ECO:0000256" key="3">
    <source>
        <dbReference type="ARBA" id="ARBA00022553"/>
    </source>
</evidence>
<dbReference type="CDD" id="cd00082">
    <property type="entry name" value="HisKA"/>
    <property type="match status" value="1"/>
</dbReference>
<keyword evidence="6" id="KW-0418">Kinase</keyword>
<accession>A0A0H5CZJ6</accession>
<dbReference type="SUPFAM" id="SSF53850">
    <property type="entry name" value="Periplasmic binding protein-like II"/>
    <property type="match status" value="1"/>
</dbReference>
<dbReference type="RefSeq" id="WP_050672655.1">
    <property type="nucleotide sequence ID" value="NZ_CVRL01000008.1"/>
</dbReference>
<comment type="catalytic activity">
    <reaction evidence="1">
        <text>ATP + protein L-histidine = ADP + protein N-phospho-L-histidine.</text>
        <dbReference type="EC" id="2.7.13.3"/>
    </reaction>
</comment>
<dbReference type="InterPro" id="IPR036097">
    <property type="entry name" value="HisK_dim/P_sf"/>
</dbReference>
<dbReference type="STRING" id="481446.NIT7645_00505"/>
<evidence type="ECO:0000256" key="5">
    <source>
        <dbReference type="ARBA" id="ARBA00022741"/>
    </source>
</evidence>
<evidence type="ECO:0000256" key="2">
    <source>
        <dbReference type="ARBA" id="ARBA00012438"/>
    </source>
</evidence>
<evidence type="ECO:0000313" key="11">
    <source>
        <dbReference type="Proteomes" id="UP000043764"/>
    </source>
</evidence>
<dbReference type="SMART" id="SM00388">
    <property type="entry name" value="HisKA"/>
    <property type="match status" value="1"/>
</dbReference>
<dbReference type="PANTHER" id="PTHR42878:SF7">
    <property type="entry name" value="SENSOR HISTIDINE KINASE GLRK"/>
    <property type="match status" value="1"/>
</dbReference>
<keyword evidence="7" id="KW-0067">ATP-binding</keyword>
<dbReference type="InterPro" id="IPR003594">
    <property type="entry name" value="HATPase_dom"/>
</dbReference>
<organism evidence="10 11">
    <name type="scientific">Phaeobacter italicus</name>
    <dbReference type="NCBI Taxonomy" id="481446"/>
    <lineage>
        <taxon>Bacteria</taxon>
        <taxon>Pseudomonadati</taxon>
        <taxon>Pseudomonadota</taxon>
        <taxon>Alphaproteobacteria</taxon>
        <taxon>Rhodobacterales</taxon>
        <taxon>Roseobacteraceae</taxon>
        <taxon>Phaeobacter</taxon>
    </lineage>
</organism>
<evidence type="ECO:0000313" key="10">
    <source>
        <dbReference type="EMBL" id="CRL09953.1"/>
    </source>
</evidence>
<evidence type="ECO:0000256" key="8">
    <source>
        <dbReference type="ARBA" id="ARBA00023012"/>
    </source>
</evidence>
<dbReference type="InterPro" id="IPR004358">
    <property type="entry name" value="Sig_transdc_His_kin-like_C"/>
</dbReference>
<dbReference type="PRINTS" id="PR00344">
    <property type="entry name" value="BCTRLSENSOR"/>
</dbReference>
<dbReference type="InterPro" id="IPR003661">
    <property type="entry name" value="HisK_dim/P_dom"/>
</dbReference>
<dbReference type="SUPFAM" id="SSF55874">
    <property type="entry name" value="ATPase domain of HSP90 chaperone/DNA topoisomerase II/histidine kinase"/>
    <property type="match status" value="1"/>
</dbReference>
<dbReference type="InterPro" id="IPR036890">
    <property type="entry name" value="HATPase_C_sf"/>
</dbReference>
<sequence length="683" mass="74564">MNFSILHRITASLWAALAVICSILPDSSLAQTRPIRVSYSEFNPYSYTDNNGTARGYAIDLIRHIATKAGYDVSFVAGGHPAGMMAALKDGRADLTSLLALTPARLEEAIATDEIGSFDLTAFVATEGPVEDLSDLTGGNIGAVTGSFALKGAEKVPFANVVEFDESDHMLMPLLNGEIDAIVTSRDSYLRRLRSAGLDGAVAPLEPALISSAAALYLPPGNTALQADLNRVIRSGLDKAHIRDLREKWFGRDSSLFDDPIVIWAARLAILLTAVAGFLGYRALVYRGREKQLLRARKGDQLLISALDEVAAAVVIFDKDLRAVHWNQGMELIFPQMVPGLRSGATLRKLLTRSYSDGTVPHDMDDAAIADSVETIIDDMRNGRDTIRIIRLGDGRVFQGRDVPLGKDHYATIRVEITEHQKQQDTIKDQADRLVLANEQLRTFTSIAAHDLKTPLFNQIALLEFIGEDLTAAGIELPSEVRENWVQLENVAQQMLRLVQDLSIYATTDSENQTVELISPSERLKDVLHLAQPRSGFQITIDDDMPDLLVNATAFDMVMRNLLTNAIKHHDKDFGRISVRARKTDSGLTLLVQDDGPGIAAPFREKIFEPFTRLSTQTDGSGLGLAFIKKTVASWGGTVSVKPAEPRGSVFEVTFPHPKGGAQILPLLDPKTAQAGRQVSKTG</sequence>
<dbReference type="Gene3D" id="3.30.565.10">
    <property type="entry name" value="Histidine kinase-like ATPase, C-terminal domain"/>
    <property type="match status" value="1"/>
</dbReference>
<dbReference type="GO" id="GO:0005524">
    <property type="term" value="F:ATP binding"/>
    <property type="evidence" value="ECO:0007669"/>
    <property type="project" value="UniProtKB-KW"/>
</dbReference>
<dbReference type="CDD" id="cd00075">
    <property type="entry name" value="HATPase"/>
    <property type="match status" value="1"/>
</dbReference>
<dbReference type="PROSITE" id="PS50109">
    <property type="entry name" value="HIS_KIN"/>
    <property type="match status" value="1"/>
</dbReference>
<dbReference type="Gene3D" id="1.10.287.130">
    <property type="match status" value="1"/>
</dbReference>
<dbReference type="Pfam" id="PF00512">
    <property type="entry name" value="HisKA"/>
    <property type="match status" value="1"/>
</dbReference>
<protein>
    <recommendedName>
        <fullName evidence="2">histidine kinase</fullName>
        <ecNumber evidence="2">2.7.13.3</ecNumber>
    </recommendedName>
</protein>
<dbReference type="InterPro" id="IPR050351">
    <property type="entry name" value="BphY/WalK/GraS-like"/>
</dbReference>
<name>A0A0H5CZJ6_9RHOB</name>
<evidence type="ECO:0000256" key="4">
    <source>
        <dbReference type="ARBA" id="ARBA00022679"/>
    </source>
</evidence>
<dbReference type="Pfam" id="PF02518">
    <property type="entry name" value="HATPase_c"/>
    <property type="match status" value="1"/>
</dbReference>
<dbReference type="PANTHER" id="PTHR42878">
    <property type="entry name" value="TWO-COMPONENT HISTIDINE KINASE"/>
    <property type="match status" value="1"/>
</dbReference>
<dbReference type="Pfam" id="PF12860">
    <property type="entry name" value="PAS_7"/>
    <property type="match status" value="1"/>
</dbReference>
<evidence type="ECO:0000259" key="9">
    <source>
        <dbReference type="PROSITE" id="PS50109"/>
    </source>
</evidence>
<dbReference type="SMART" id="SM00387">
    <property type="entry name" value="HATPase_c"/>
    <property type="match status" value="1"/>
</dbReference>
<proteinExistence type="predicted"/>
<evidence type="ECO:0000256" key="6">
    <source>
        <dbReference type="ARBA" id="ARBA00022777"/>
    </source>
</evidence>
<dbReference type="Proteomes" id="UP000043764">
    <property type="component" value="Unassembled WGS sequence"/>
</dbReference>
<dbReference type="GO" id="GO:0000155">
    <property type="term" value="F:phosphorelay sensor kinase activity"/>
    <property type="evidence" value="ECO:0007669"/>
    <property type="project" value="InterPro"/>
</dbReference>
<dbReference type="EMBL" id="CVRL01000008">
    <property type="protein sequence ID" value="CRL09953.1"/>
    <property type="molecule type" value="Genomic_DNA"/>
</dbReference>
<dbReference type="EC" id="2.7.13.3" evidence="2"/>
<dbReference type="SUPFAM" id="SSF47384">
    <property type="entry name" value="Homodimeric domain of signal transducing histidine kinase"/>
    <property type="match status" value="1"/>
</dbReference>
<dbReference type="GO" id="GO:0007234">
    <property type="term" value="P:osmosensory signaling via phosphorelay pathway"/>
    <property type="evidence" value="ECO:0007669"/>
    <property type="project" value="TreeGrafter"/>
</dbReference>
<keyword evidence="3" id="KW-0597">Phosphoprotein</keyword>
<dbReference type="Pfam" id="PF00497">
    <property type="entry name" value="SBP_bac_3"/>
    <property type="match status" value="1"/>
</dbReference>
<dbReference type="AlphaFoldDB" id="A0A0H5CZJ6"/>
<dbReference type="GO" id="GO:0030295">
    <property type="term" value="F:protein kinase activator activity"/>
    <property type="evidence" value="ECO:0007669"/>
    <property type="project" value="TreeGrafter"/>
</dbReference>
<dbReference type="InterPro" id="IPR001638">
    <property type="entry name" value="Solute-binding_3/MltF_N"/>
</dbReference>
<reference evidence="11" key="1">
    <citation type="submission" date="2015-05" db="EMBL/GenBank/DDBJ databases">
        <authorList>
            <person name="Rodrigo-Torres Lidia"/>
            <person name="Arahal R.David."/>
        </authorList>
    </citation>
    <scope>NUCLEOTIDE SEQUENCE [LARGE SCALE GENOMIC DNA]</scope>
    <source>
        <strain evidence="11">CECT 7321</strain>
    </source>
</reference>
<gene>
    <name evidence="10" type="primary">kinB_1</name>
    <name evidence="10" type="ORF">NIT7321_00790</name>
</gene>